<evidence type="ECO:0000256" key="11">
    <source>
        <dbReference type="ARBA" id="ARBA00033334"/>
    </source>
</evidence>
<comment type="similarity">
    <text evidence="3 15">Belongs to the Cob(I)alamin adenosyltransferase family.</text>
</comment>
<dbReference type="GO" id="GO:0009236">
    <property type="term" value="P:cobalamin biosynthetic process"/>
    <property type="evidence" value="ECO:0007669"/>
    <property type="project" value="UniProtKB-UniRule"/>
</dbReference>
<dbReference type="InterPro" id="IPR029499">
    <property type="entry name" value="PduO-typ"/>
</dbReference>
<dbReference type="Proteomes" id="UP000596427">
    <property type="component" value="Chromosome"/>
</dbReference>
<evidence type="ECO:0000256" key="13">
    <source>
        <dbReference type="ARBA" id="ARBA00048555"/>
    </source>
</evidence>
<dbReference type="PANTHER" id="PTHR12213:SF0">
    <property type="entry name" value="CORRINOID ADENOSYLTRANSFERASE MMAB"/>
    <property type="match status" value="1"/>
</dbReference>
<evidence type="ECO:0000256" key="9">
    <source>
        <dbReference type="ARBA" id="ARBA00022840"/>
    </source>
</evidence>
<dbReference type="GO" id="GO:0005524">
    <property type="term" value="F:ATP binding"/>
    <property type="evidence" value="ECO:0007669"/>
    <property type="project" value="UniProtKB-UniRule"/>
</dbReference>
<evidence type="ECO:0000256" key="6">
    <source>
        <dbReference type="ARBA" id="ARBA00022490"/>
    </source>
</evidence>
<keyword evidence="15" id="KW-0169">Cobalamin biosynthesis</keyword>
<dbReference type="KEGG" id="xdi:EZH22_07110"/>
<comment type="catalytic activity">
    <reaction evidence="13 15">
        <text>2 cob(II)yrinate a,c diamide + reduced [electron-transfer flavoprotein] + 2 ATP = 2 adenosylcob(III)yrinate a,c-diamide + 2 triphosphate + oxidized [electron-transfer flavoprotein] + 3 H(+)</text>
        <dbReference type="Rhea" id="RHEA:11528"/>
        <dbReference type="Rhea" id="RHEA-COMP:10685"/>
        <dbReference type="Rhea" id="RHEA-COMP:10686"/>
        <dbReference type="ChEBI" id="CHEBI:15378"/>
        <dbReference type="ChEBI" id="CHEBI:18036"/>
        <dbReference type="ChEBI" id="CHEBI:30616"/>
        <dbReference type="ChEBI" id="CHEBI:57692"/>
        <dbReference type="ChEBI" id="CHEBI:58307"/>
        <dbReference type="ChEBI" id="CHEBI:58503"/>
        <dbReference type="ChEBI" id="CHEBI:58537"/>
        <dbReference type="EC" id="2.5.1.17"/>
    </reaction>
</comment>
<dbReference type="GO" id="GO:0005737">
    <property type="term" value="C:cytoplasm"/>
    <property type="evidence" value="ECO:0007669"/>
    <property type="project" value="UniProtKB-SubCell"/>
</dbReference>
<dbReference type="PANTHER" id="PTHR12213">
    <property type="entry name" value="CORRINOID ADENOSYLTRANSFERASE"/>
    <property type="match status" value="1"/>
</dbReference>
<dbReference type="RefSeq" id="WP_203195009.1">
    <property type="nucleotide sequence ID" value="NZ_CP063362.1"/>
</dbReference>
<evidence type="ECO:0000256" key="15">
    <source>
        <dbReference type="RuleBase" id="RU366026"/>
    </source>
</evidence>
<dbReference type="Pfam" id="PF01923">
    <property type="entry name" value="Cob_adeno_trans"/>
    <property type="match status" value="1"/>
</dbReference>
<dbReference type="EMBL" id="CP063362">
    <property type="protein sequence ID" value="QRG08098.1"/>
    <property type="molecule type" value="Genomic_DNA"/>
</dbReference>
<evidence type="ECO:0000313" key="18">
    <source>
        <dbReference type="Proteomes" id="UP000596427"/>
    </source>
</evidence>
<evidence type="ECO:0000256" key="8">
    <source>
        <dbReference type="ARBA" id="ARBA00022741"/>
    </source>
</evidence>
<evidence type="ECO:0000313" key="17">
    <source>
        <dbReference type="EMBL" id="QRG08098.1"/>
    </source>
</evidence>
<proteinExistence type="inferred from homology"/>
<dbReference type="NCBIfam" id="TIGR00636">
    <property type="entry name" value="PduO_Nterm"/>
    <property type="match status" value="1"/>
</dbReference>
<evidence type="ECO:0000256" key="1">
    <source>
        <dbReference type="ARBA" id="ARBA00004496"/>
    </source>
</evidence>
<dbReference type="InterPro" id="IPR036451">
    <property type="entry name" value="CblAdoTrfase-like_sf"/>
</dbReference>
<reference evidence="17 18" key="1">
    <citation type="submission" date="2020-10" db="EMBL/GenBank/DDBJ databases">
        <title>Degradation of 1,4-Dioxane by Xanthobacter sp. YN2, via a Novel Group-2 Soluble Di-Iron Monooxygenase.</title>
        <authorList>
            <person name="Ma F."/>
            <person name="Wang Y."/>
            <person name="Yang J."/>
            <person name="Guo H."/>
            <person name="Su D."/>
            <person name="Yu L."/>
        </authorList>
    </citation>
    <scope>NUCLEOTIDE SEQUENCE [LARGE SCALE GENOMIC DNA]</scope>
    <source>
        <strain evidence="17 18">YN2</strain>
    </source>
</reference>
<keyword evidence="8 15" id="KW-0547">Nucleotide-binding</keyword>
<dbReference type="GO" id="GO:0008817">
    <property type="term" value="F:corrinoid adenosyltransferase activity"/>
    <property type="evidence" value="ECO:0007669"/>
    <property type="project" value="UniProtKB-UniRule"/>
</dbReference>
<dbReference type="AlphaFoldDB" id="A0A974PQX3"/>
<evidence type="ECO:0000256" key="12">
    <source>
        <dbReference type="ARBA" id="ARBA00033354"/>
    </source>
</evidence>
<gene>
    <name evidence="17" type="ORF">EZH22_07110</name>
</gene>
<dbReference type="InterPro" id="IPR016030">
    <property type="entry name" value="CblAdoTrfase-like"/>
</dbReference>
<comment type="pathway">
    <text evidence="2 15">Cofactor biosynthesis; adenosylcobalamin biosynthesis; adenosylcobalamin from cob(II)yrinate a,c-diamide: step 2/7.</text>
</comment>
<feature type="domain" description="Cobalamin adenosyltransferase-like" evidence="16">
    <location>
        <begin position="7"/>
        <end position="176"/>
    </location>
</feature>
<evidence type="ECO:0000256" key="2">
    <source>
        <dbReference type="ARBA" id="ARBA00005121"/>
    </source>
</evidence>
<keyword evidence="7 15" id="KW-0808">Transferase</keyword>
<evidence type="ECO:0000259" key="16">
    <source>
        <dbReference type="Pfam" id="PF01923"/>
    </source>
</evidence>
<evidence type="ECO:0000256" key="10">
    <source>
        <dbReference type="ARBA" id="ARBA00031529"/>
    </source>
</evidence>
<keyword evidence="9 15" id="KW-0067">ATP-binding</keyword>
<dbReference type="SUPFAM" id="SSF89028">
    <property type="entry name" value="Cobalamin adenosyltransferase-like"/>
    <property type="match status" value="1"/>
</dbReference>
<comment type="catalytic activity">
    <reaction evidence="14 15">
        <text>2 cob(II)alamin + reduced [electron-transfer flavoprotein] + 2 ATP = 2 adenosylcob(III)alamin + 2 triphosphate + oxidized [electron-transfer flavoprotein] + 3 H(+)</text>
        <dbReference type="Rhea" id="RHEA:28671"/>
        <dbReference type="Rhea" id="RHEA-COMP:10685"/>
        <dbReference type="Rhea" id="RHEA-COMP:10686"/>
        <dbReference type="ChEBI" id="CHEBI:15378"/>
        <dbReference type="ChEBI" id="CHEBI:16304"/>
        <dbReference type="ChEBI" id="CHEBI:18036"/>
        <dbReference type="ChEBI" id="CHEBI:18408"/>
        <dbReference type="ChEBI" id="CHEBI:30616"/>
        <dbReference type="ChEBI" id="CHEBI:57692"/>
        <dbReference type="ChEBI" id="CHEBI:58307"/>
        <dbReference type="EC" id="2.5.1.17"/>
    </reaction>
</comment>
<dbReference type="Gene3D" id="1.20.1200.10">
    <property type="entry name" value="Cobalamin adenosyltransferase-like"/>
    <property type="match status" value="1"/>
</dbReference>
<sequence>MVKLNKIYTRTGDDGTTGLGTGARVPKYDLRVEAYGAVDEANAAIGIARLHLAGEAALDAILTRVQNDLFDLGADLCVPPAADEAPGASLRMVPAQVARLEQDIDTLNAELSPLTSFVLPAGTPAAAHLHLARTICRRAERIMVELSHQAEGTVGRPAISYVNRLSDLLFVAGRYANARGAADVLWVPGANR</sequence>
<dbReference type="EC" id="2.5.1.17" evidence="4 15"/>
<name>A0A974PQX3_9HYPH</name>
<evidence type="ECO:0000256" key="14">
    <source>
        <dbReference type="ARBA" id="ARBA00048692"/>
    </source>
</evidence>
<keyword evidence="6" id="KW-0963">Cytoplasm</keyword>
<evidence type="ECO:0000256" key="5">
    <source>
        <dbReference type="ARBA" id="ARBA00020963"/>
    </source>
</evidence>
<evidence type="ECO:0000256" key="7">
    <source>
        <dbReference type="ARBA" id="ARBA00022679"/>
    </source>
</evidence>
<protein>
    <recommendedName>
        <fullName evidence="5 15">Corrinoid adenosyltransferase</fullName>
        <ecNumber evidence="4 15">2.5.1.17</ecNumber>
    </recommendedName>
    <alternativeName>
        <fullName evidence="10 15">Cob(II)alamin adenosyltransferase</fullName>
    </alternativeName>
    <alternativeName>
        <fullName evidence="12 15">Cob(II)yrinic acid a,c-diamide adenosyltransferase</fullName>
    </alternativeName>
    <alternativeName>
        <fullName evidence="11 15">Cobinamide/cobalamin adenosyltransferase</fullName>
    </alternativeName>
</protein>
<organism evidence="17 18">
    <name type="scientific">Xanthobacter dioxanivorans</name>
    <dbReference type="NCBI Taxonomy" id="2528964"/>
    <lineage>
        <taxon>Bacteria</taxon>
        <taxon>Pseudomonadati</taxon>
        <taxon>Pseudomonadota</taxon>
        <taxon>Alphaproteobacteria</taxon>
        <taxon>Hyphomicrobiales</taxon>
        <taxon>Xanthobacteraceae</taxon>
        <taxon>Xanthobacter</taxon>
    </lineage>
</organism>
<accession>A0A974PQX3</accession>
<evidence type="ECO:0000256" key="3">
    <source>
        <dbReference type="ARBA" id="ARBA00007487"/>
    </source>
</evidence>
<evidence type="ECO:0000256" key="4">
    <source>
        <dbReference type="ARBA" id="ARBA00012454"/>
    </source>
</evidence>
<dbReference type="FunFam" id="1.20.1200.10:FF:000003">
    <property type="entry name" value="ATP:cob(I)alamin adenosyltransferase"/>
    <property type="match status" value="1"/>
</dbReference>
<keyword evidence="18" id="KW-1185">Reference proteome</keyword>
<comment type="subcellular location">
    <subcellularLocation>
        <location evidence="1">Cytoplasm</location>
    </subcellularLocation>
</comment>